<keyword evidence="3" id="KW-0949">S-adenosyl-L-methionine</keyword>
<gene>
    <name evidence="5" type="ORF">CspeluHIS016_0600710</name>
</gene>
<dbReference type="Gene3D" id="3.40.50.150">
    <property type="entry name" value="Vaccinia Virus protein VP39"/>
    <property type="match status" value="1"/>
</dbReference>
<feature type="compositionally biased region" description="Basic and acidic residues" evidence="4">
    <location>
        <begin position="368"/>
        <end position="381"/>
    </location>
</feature>
<reference evidence="5" key="1">
    <citation type="journal article" date="2023" name="BMC Genomics">
        <title>Chromosome-level genome assemblies of Cutaneotrichosporon spp. (Trichosporonales, Basidiomycota) reveal imbalanced evolution between nucleotide sequences and chromosome synteny.</title>
        <authorList>
            <person name="Kobayashi Y."/>
            <person name="Kayamori A."/>
            <person name="Aoki K."/>
            <person name="Shiwa Y."/>
            <person name="Matsutani M."/>
            <person name="Fujita N."/>
            <person name="Sugita T."/>
            <person name="Iwasaki W."/>
            <person name="Tanaka N."/>
            <person name="Takashima M."/>
        </authorList>
    </citation>
    <scope>NUCLEOTIDE SEQUENCE</scope>
    <source>
        <strain evidence="5">HIS016</strain>
    </source>
</reference>
<dbReference type="GO" id="GO:0008168">
    <property type="term" value="F:methyltransferase activity"/>
    <property type="evidence" value="ECO:0007669"/>
    <property type="project" value="UniProtKB-KW"/>
</dbReference>
<dbReference type="SUPFAM" id="SSF53335">
    <property type="entry name" value="S-adenosyl-L-methionine-dependent methyltransferases"/>
    <property type="match status" value="1"/>
</dbReference>
<feature type="binding site" evidence="3">
    <location>
        <position position="182"/>
    </location>
    <ligand>
        <name>S-adenosyl-L-methionine</name>
        <dbReference type="ChEBI" id="CHEBI:59789"/>
    </ligand>
</feature>
<organism evidence="5 6">
    <name type="scientific">Cutaneotrichosporon spelunceum</name>
    <dbReference type="NCBI Taxonomy" id="1672016"/>
    <lineage>
        <taxon>Eukaryota</taxon>
        <taxon>Fungi</taxon>
        <taxon>Dikarya</taxon>
        <taxon>Basidiomycota</taxon>
        <taxon>Agaricomycotina</taxon>
        <taxon>Tremellomycetes</taxon>
        <taxon>Trichosporonales</taxon>
        <taxon>Trichosporonaceae</taxon>
        <taxon>Cutaneotrichosporon</taxon>
    </lineage>
</organism>
<proteinExistence type="predicted"/>
<dbReference type="PANTHER" id="PTHR13393">
    <property type="entry name" value="SAM-DEPENDENT METHYLTRANSFERASE"/>
    <property type="match status" value="1"/>
</dbReference>
<feature type="binding site" evidence="3">
    <location>
        <position position="117"/>
    </location>
    <ligand>
        <name>S-adenosyl-L-methionine</name>
        <dbReference type="ChEBI" id="CHEBI:59789"/>
    </ligand>
</feature>
<protein>
    <recommendedName>
        <fullName evidence="7">S-adenosyl-L-methionine dependent methyltransferase</fullName>
    </recommendedName>
</protein>
<dbReference type="Proteomes" id="UP001222932">
    <property type="component" value="Unassembled WGS sequence"/>
</dbReference>
<dbReference type="GO" id="GO:0005634">
    <property type="term" value="C:nucleus"/>
    <property type="evidence" value="ECO:0007669"/>
    <property type="project" value="TreeGrafter"/>
</dbReference>
<reference evidence="5" key="2">
    <citation type="submission" date="2023-06" db="EMBL/GenBank/DDBJ databases">
        <authorList>
            <person name="Kobayashi Y."/>
            <person name="Kayamori A."/>
            <person name="Aoki K."/>
            <person name="Shiwa Y."/>
            <person name="Fujita N."/>
            <person name="Sugita T."/>
            <person name="Iwasaki W."/>
            <person name="Tanaka N."/>
            <person name="Takashima M."/>
        </authorList>
    </citation>
    <scope>NUCLEOTIDE SEQUENCE</scope>
    <source>
        <strain evidence="5">HIS016</strain>
    </source>
</reference>
<keyword evidence="2" id="KW-0808">Transferase</keyword>
<dbReference type="GO" id="GO:0070475">
    <property type="term" value="P:rRNA base methylation"/>
    <property type="evidence" value="ECO:0007669"/>
    <property type="project" value="TreeGrafter"/>
</dbReference>
<dbReference type="EMBL" id="BTCM01000006">
    <property type="protein sequence ID" value="GMK58629.1"/>
    <property type="molecule type" value="Genomic_DNA"/>
</dbReference>
<evidence type="ECO:0000256" key="4">
    <source>
        <dbReference type="SAM" id="MobiDB-lite"/>
    </source>
</evidence>
<evidence type="ECO:0000256" key="1">
    <source>
        <dbReference type="ARBA" id="ARBA00022603"/>
    </source>
</evidence>
<feature type="region of interest" description="Disordered" evidence="4">
    <location>
        <begin position="343"/>
        <end position="455"/>
    </location>
</feature>
<dbReference type="InterPro" id="IPR029063">
    <property type="entry name" value="SAM-dependent_MTases_sf"/>
</dbReference>
<dbReference type="PANTHER" id="PTHR13393:SF0">
    <property type="entry name" value="RNA N6-ADENOSINE-METHYLTRANSFERASE METTL16"/>
    <property type="match status" value="1"/>
</dbReference>
<dbReference type="InterPro" id="IPR010286">
    <property type="entry name" value="METTL16/RlmF"/>
</dbReference>
<sequence>MHPKNRYRDARPDFAALARKHAALAPFVYGSSIDFSDAAALRALTTALLKEDFGLDVELREDRLCPTVANRLDYALLCLDLAGPGPLRAIDIGTGHVAIYALLLHRLRPDAHILATELDAGSLAHARATVAANGAGHSVSVIPAPEGRIFPLTPEAEKEKEGEEKEEAERAETSNYAFTMCNPPFFASPGEVLASRALKGPAPGAPTAAVNEEVTRGGEEAFVGAMVAESVALGQVRWFTSLVGRYENLHALVRLVRGVTDNYYVVSLRQAQTARWVLIWGFGKERLPDSMTRPALLDPTTSFARLLPPPNTFTLKPDPPRPRDEIVREVRHALRECGLWPVGARVDETGEEAPDADDKPAKSPPSPDTDRSTDAPTKDDATSNPETTSADPERARDPDPGPDDMYIPLAPTSNTWSRSARRAAQRVERGGERGGQDDGTDGPTNTDRTPASRIPPPLFRARVRISGGDTAEVALLWDWGGDRAAVEGLWKFVLSKGGVRL</sequence>
<evidence type="ECO:0000313" key="6">
    <source>
        <dbReference type="Proteomes" id="UP001222932"/>
    </source>
</evidence>
<accession>A0AAD3YE47</accession>
<feature type="compositionally biased region" description="Basic and acidic residues" evidence="4">
    <location>
        <begin position="425"/>
        <end position="436"/>
    </location>
</feature>
<dbReference type="AlphaFoldDB" id="A0AAD3YE47"/>
<evidence type="ECO:0000313" key="5">
    <source>
        <dbReference type="EMBL" id="GMK58629.1"/>
    </source>
</evidence>
<evidence type="ECO:0000256" key="3">
    <source>
        <dbReference type="PIRSR" id="PIRSR037350-1"/>
    </source>
</evidence>
<feature type="binding site" evidence="3">
    <location>
        <position position="93"/>
    </location>
    <ligand>
        <name>S-adenosyl-L-methionine</name>
        <dbReference type="ChEBI" id="CHEBI:59789"/>
    </ligand>
</feature>
<name>A0AAD3YE47_9TREE</name>
<keyword evidence="1" id="KW-0489">Methyltransferase</keyword>
<keyword evidence="6" id="KW-1185">Reference proteome</keyword>
<feature type="binding site" evidence="3">
    <location>
        <position position="71"/>
    </location>
    <ligand>
        <name>S-adenosyl-L-methionine</name>
        <dbReference type="ChEBI" id="CHEBI:59789"/>
    </ligand>
</feature>
<dbReference type="Pfam" id="PF05971">
    <property type="entry name" value="Methyltransf_10"/>
    <property type="match status" value="1"/>
</dbReference>
<comment type="caution">
    <text evidence="5">The sequence shown here is derived from an EMBL/GenBank/DDBJ whole genome shotgun (WGS) entry which is preliminary data.</text>
</comment>
<evidence type="ECO:0008006" key="7">
    <source>
        <dbReference type="Google" id="ProtNLM"/>
    </source>
</evidence>
<evidence type="ECO:0000256" key="2">
    <source>
        <dbReference type="ARBA" id="ARBA00022679"/>
    </source>
</evidence>